<proteinExistence type="predicted"/>
<dbReference type="InterPro" id="IPR036515">
    <property type="entry name" value="Transposase_17_sf"/>
</dbReference>
<dbReference type="InterPro" id="IPR002686">
    <property type="entry name" value="Transposase_17"/>
</dbReference>
<feature type="domain" description="Transposase IS200-like" evidence="1">
    <location>
        <begin position="14"/>
        <end position="133"/>
    </location>
</feature>
<organism evidence="2">
    <name type="scientific">Boseongicola sp. SB0664_bin_43</name>
    <dbReference type="NCBI Taxonomy" id="2604844"/>
    <lineage>
        <taxon>Bacteria</taxon>
        <taxon>Pseudomonadati</taxon>
        <taxon>Pseudomonadota</taxon>
        <taxon>Alphaproteobacteria</taxon>
        <taxon>Rhodobacterales</taxon>
        <taxon>Paracoccaceae</taxon>
        <taxon>Boseongicola</taxon>
    </lineage>
</organism>
<dbReference type="NCBIfam" id="NF033573">
    <property type="entry name" value="transpos_IS200"/>
    <property type="match status" value="1"/>
</dbReference>
<dbReference type="PANTHER" id="PTHR33360:SF2">
    <property type="entry name" value="TRANSPOSASE FOR INSERTION SEQUENCE ELEMENT IS200"/>
    <property type="match status" value="1"/>
</dbReference>
<reference evidence="2" key="1">
    <citation type="submission" date="2019-09" db="EMBL/GenBank/DDBJ databases">
        <title>Characterisation of the sponge microbiome using genome-centric metagenomics.</title>
        <authorList>
            <person name="Engelberts J.P."/>
            <person name="Robbins S.J."/>
            <person name="De Goeij J.M."/>
            <person name="Aranda M."/>
            <person name="Bell S.C."/>
            <person name="Webster N.S."/>
        </authorList>
    </citation>
    <scope>NUCLEOTIDE SEQUENCE</scope>
    <source>
        <strain evidence="2">SB0664_bin_43</strain>
    </source>
</reference>
<dbReference type="GO" id="GO:0006313">
    <property type="term" value="P:DNA transposition"/>
    <property type="evidence" value="ECO:0007669"/>
    <property type="project" value="InterPro"/>
</dbReference>
<sequence>MDESTGYRTGRHFVFALLVHLVFVTKYRRGVRSRQAVEDLRHVFAKVCRDFEAEPVECDGEDDHVHPLVNYPPKVPLSRLVNTLKGVSSRLLRRMRPEVSGRCRKGALWSPSCFAASCGGAPLDLVRRYVENQRSPGK</sequence>
<dbReference type="GO" id="GO:0004803">
    <property type="term" value="F:transposase activity"/>
    <property type="evidence" value="ECO:0007669"/>
    <property type="project" value="InterPro"/>
</dbReference>
<dbReference type="GO" id="GO:0003677">
    <property type="term" value="F:DNA binding"/>
    <property type="evidence" value="ECO:0007669"/>
    <property type="project" value="InterPro"/>
</dbReference>
<name>A0A6B0Y456_9RHOB</name>
<dbReference type="Pfam" id="PF01797">
    <property type="entry name" value="Y1_Tnp"/>
    <property type="match status" value="1"/>
</dbReference>
<accession>A0A6B0Y456</accession>
<dbReference type="SMART" id="SM01321">
    <property type="entry name" value="Y1_Tnp"/>
    <property type="match status" value="1"/>
</dbReference>
<dbReference type="SUPFAM" id="SSF143422">
    <property type="entry name" value="Transposase IS200-like"/>
    <property type="match status" value="1"/>
</dbReference>
<dbReference type="EMBL" id="VXRY01000519">
    <property type="protein sequence ID" value="MXY34902.1"/>
    <property type="molecule type" value="Genomic_DNA"/>
</dbReference>
<evidence type="ECO:0000313" key="2">
    <source>
        <dbReference type="EMBL" id="MXY34902.1"/>
    </source>
</evidence>
<dbReference type="Gene3D" id="3.30.70.1290">
    <property type="entry name" value="Transposase IS200-like"/>
    <property type="match status" value="1"/>
</dbReference>
<comment type="caution">
    <text evidence="2">The sequence shown here is derived from an EMBL/GenBank/DDBJ whole genome shotgun (WGS) entry which is preliminary data.</text>
</comment>
<protein>
    <submittedName>
        <fullName evidence="2">IS200/IS605 family transposase</fullName>
    </submittedName>
</protein>
<dbReference type="PANTHER" id="PTHR33360">
    <property type="entry name" value="TRANSPOSASE FOR INSERTION SEQUENCE ELEMENT IS200"/>
    <property type="match status" value="1"/>
</dbReference>
<evidence type="ECO:0000259" key="1">
    <source>
        <dbReference type="SMART" id="SM01321"/>
    </source>
</evidence>
<dbReference type="AlphaFoldDB" id="A0A6B0Y456"/>
<gene>
    <name evidence="2" type="primary">tnpA</name>
    <name evidence="2" type="ORF">F4Y60_12625</name>
</gene>